<dbReference type="Proteomes" id="UP000078492">
    <property type="component" value="Unassembled WGS sequence"/>
</dbReference>
<reference evidence="1 2" key="1">
    <citation type="submission" date="2015-09" db="EMBL/GenBank/DDBJ databases">
        <title>Trachymyrmex cornetzi WGS genome.</title>
        <authorList>
            <person name="Nygaard S."/>
            <person name="Hu H."/>
            <person name="Boomsma J."/>
            <person name="Zhang G."/>
        </authorList>
    </citation>
    <scope>NUCLEOTIDE SEQUENCE [LARGE SCALE GENOMIC DNA]</scope>
    <source>
        <strain evidence="1">Tcor2-1</strain>
        <tissue evidence="1">Whole body</tissue>
    </source>
</reference>
<proteinExistence type="predicted"/>
<protein>
    <submittedName>
        <fullName evidence="1">Uncharacterized protein</fullName>
    </submittedName>
</protein>
<evidence type="ECO:0000313" key="1">
    <source>
        <dbReference type="EMBL" id="KYN14479.1"/>
    </source>
</evidence>
<name>A0A151IZF9_9HYME</name>
<keyword evidence="2" id="KW-1185">Reference proteome</keyword>
<evidence type="ECO:0000313" key="2">
    <source>
        <dbReference type="Proteomes" id="UP000078492"/>
    </source>
</evidence>
<gene>
    <name evidence="1" type="ORF">ALC57_13320</name>
</gene>
<organism evidence="1 2">
    <name type="scientific">Trachymyrmex cornetzi</name>
    <dbReference type="NCBI Taxonomy" id="471704"/>
    <lineage>
        <taxon>Eukaryota</taxon>
        <taxon>Metazoa</taxon>
        <taxon>Ecdysozoa</taxon>
        <taxon>Arthropoda</taxon>
        <taxon>Hexapoda</taxon>
        <taxon>Insecta</taxon>
        <taxon>Pterygota</taxon>
        <taxon>Neoptera</taxon>
        <taxon>Endopterygota</taxon>
        <taxon>Hymenoptera</taxon>
        <taxon>Apocrita</taxon>
        <taxon>Aculeata</taxon>
        <taxon>Formicoidea</taxon>
        <taxon>Formicidae</taxon>
        <taxon>Myrmicinae</taxon>
        <taxon>Trachymyrmex</taxon>
    </lineage>
</organism>
<sequence length="239" mass="27399">MINTLLNNGYPLDFLFNIINNRIKSLSHNNKLKQTNHKDLIDNNIKIYCTLPYVTVTKHIRQRNGVIMNLVRDVVLALILLNLHTSTRLRIARDLNIDHTKVHKIIKNKDAREIVLGQVRDAVERHGSVKVNTAFNGEFATKDKRAIKSINTKNIEIYRYTDLHACTTSERVKNWSCTQGFSCGKWSPTKKVRHRTHTNSMRYVVWATTCVAHTTTRCRIIVFVAATIASHGSPRNSEV</sequence>
<dbReference type="AlphaFoldDB" id="A0A151IZF9"/>
<accession>A0A151IZF9</accession>
<dbReference type="EMBL" id="KQ980700">
    <property type="protein sequence ID" value="KYN14479.1"/>
    <property type="molecule type" value="Genomic_DNA"/>
</dbReference>